<dbReference type="Pfam" id="PF03738">
    <property type="entry name" value="GSP_synth"/>
    <property type="match status" value="1"/>
</dbReference>
<gene>
    <name evidence="7" type="ORF">M3202_06810</name>
</gene>
<sequence length="408" mass="46287">MSSRDLFYQEIPAFWDRLYGEEYALYDCYLLEAGQVAEIRTATEAAYRIFAKIAPLLRNAPVETLHELGFPVKAVPFLQMKTIPYETVIGRFDFVQVKDGFKLLEFNADTPTFIRELFEVNGRVCRSFAAADPNEGEEERLGRAIRNSIYHSMTSIALERHPYVVFTAHADDIEDRETMNYLLKITQLKDAAFVALDHLQIVEGVGVFDQAGRRIDVVYRHTYPLEALIDDEADDRFPIGLEFMNLVREKKVAMLNPASAFLLQSKAVLAAIWGMHEQQSPYFTAAEHRTISRYFLPTYLDEEPFIESGERYVAKPVFGREGDTVEIKQHGKLLGEKQAASYEHYEKVYQAFCQLPSGTIRTEKGEKQAHLLFGSFIVNGKASAFGIRAGAQITDNLAYFLPCGVKGV</sequence>
<comment type="caution">
    <text evidence="7">The sequence shown here is derived from an EMBL/GenBank/DDBJ whole genome shotgun (WGS) entry which is preliminary data.</text>
</comment>
<evidence type="ECO:0000313" key="8">
    <source>
        <dbReference type="Proteomes" id="UP001139179"/>
    </source>
</evidence>
<keyword evidence="3" id="KW-0547">Nucleotide-binding</keyword>
<keyword evidence="2" id="KW-0479">Metal-binding</keyword>
<proteinExistence type="predicted"/>
<dbReference type="GO" id="GO:0016874">
    <property type="term" value="F:ligase activity"/>
    <property type="evidence" value="ECO:0007669"/>
    <property type="project" value="UniProtKB-KW"/>
</dbReference>
<dbReference type="GO" id="GO:0005524">
    <property type="term" value="F:ATP binding"/>
    <property type="evidence" value="ECO:0007669"/>
    <property type="project" value="UniProtKB-KW"/>
</dbReference>
<evidence type="ECO:0000259" key="6">
    <source>
        <dbReference type="Pfam" id="PF03738"/>
    </source>
</evidence>
<evidence type="ECO:0000256" key="2">
    <source>
        <dbReference type="ARBA" id="ARBA00022723"/>
    </source>
</evidence>
<keyword evidence="5" id="KW-0460">Magnesium</keyword>
<keyword evidence="1" id="KW-0436">Ligase</keyword>
<dbReference type="AlphaFoldDB" id="A0A9X2DPL6"/>
<dbReference type="GO" id="GO:0046872">
    <property type="term" value="F:metal ion binding"/>
    <property type="evidence" value="ECO:0007669"/>
    <property type="project" value="UniProtKB-KW"/>
</dbReference>
<reference evidence="7" key="1">
    <citation type="submission" date="2022-05" db="EMBL/GenBank/DDBJ databases">
        <title>Comparative Genomics of Spacecraft Associated Microbes.</title>
        <authorList>
            <person name="Tran M.T."/>
            <person name="Wright A."/>
            <person name="Seuylemezian A."/>
            <person name="Eisen J."/>
            <person name="Coil D."/>
        </authorList>
    </citation>
    <scope>NUCLEOTIDE SEQUENCE</scope>
    <source>
        <strain evidence="7">214.1.1</strain>
    </source>
</reference>
<dbReference type="SUPFAM" id="SSF52440">
    <property type="entry name" value="PreATP-grasp domain"/>
    <property type="match status" value="1"/>
</dbReference>
<evidence type="ECO:0000256" key="1">
    <source>
        <dbReference type="ARBA" id="ARBA00022598"/>
    </source>
</evidence>
<protein>
    <submittedName>
        <fullName evidence="7">Glutathionylspermidine synthase family protein</fullName>
    </submittedName>
</protein>
<dbReference type="InterPro" id="IPR005494">
    <property type="entry name" value="GSPS_pre-ATP-grasp-like_dom"/>
</dbReference>
<dbReference type="Proteomes" id="UP001139179">
    <property type="component" value="Unassembled WGS sequence"/>
</dbReference>
<organism evidence="7 8">
    <name type="scientific">Halalkalibacter oceani</name>
    <dbReference type="NCBI Taxonomy" id="1653776"/>
    <lineage>
        <taxon>Bacteria</taxon>
        <taxon>Bacillati</taxon>
        <taxon>Bacillota</taxon>
        <taxon>Bacilli</taxon>
        <taxon>Bacillales</taxon>
        <taxon>Bacillaceae</taxon>
        <taxon>Halalkalibacter</taxon>
    </lineage>
</organism>
<evidence type="ECO:0000256" key="5">
    <source>
        <dbReference type="ARBA" id="ARBA00022842"/>
    </source>
</evidence>
<evidence type="ECO:0000256" key="3">
    <source>
        <dbReference type="ARBA" id="ARBA00022741"/>
    </source>
</evidence>
<keyword evidence="8" id="KW-1185">Reference proteome</keyword>
<evidence type="ECO:0000313" key="7">
    <source>
        <dbReference type="EMBL" id="MCM3713790.1"/>
    </source>
</evidence>
<dbReference type="InterPro" id="IPR016185">
    <property type="entry name" value="PreATP-grasp_dom_sf"/>
</dbReference>
<dbReference type="EMBL" id="JAMBOL010000003">
    <property type="protein sequence ID" value="MCM3713790.1"/>
    <property type="molecule type" value="Genomic_DNA"/>
</dbReference>
<feature type="domain" description="Glutathionylspermidine synthase pre-ATP-grasp-like" evidence="6">
    <location>
        <begin position="18"/>
        <end position="404"/>
    </location>
</feature>
<dbReference type="Gene3D" id="3.30.1490.330">
    <property type="match status" value="1"/>
</dbReference>
<name>A0A9X2DPL6_9BACI</name>
<keyword evidence="4" id="KW-0067">ATP-binding</keyword>
<dbReference type="SUPFAM" id="SSF56059">
    <property type="entry name" value="Glutathione synthetase ATP-binding domain-like"/>
    <property type="match status" value="1"/>
</dbReference>
<accession>A0A9X2DPL6</accession>
<dbReference type="RefSeq" id="WP_251222583.1">
    <property type="nucleotide sequence ID" value="NZ_JAMBOL010000003.1"/>
</dbReference>
<evidence type="ECO:0000256" key="4">
    <source>
        <dbReference type="ARBA" id="ARBA00022840"/>
    </source>
</evidence>